<reference evidence="1 2" key="1">
    <citation type="journal article" date="2007" name="Proc. Natl. Acad. Sci. U.S.A.">
        <title>Nucleomorph genome of Hemiselmis andersenii reveals complete intron loss and compaction as a driver of protein structure and function.</title>
        <authorList>
            <person name="Lane C.E."/>
            <person name="van den Heuvel K."/>
            <person name="Kozera C."/>
            <person name="Curtis B.A."/>
            <person name="Parsons B.J."/>
            <person name="Bowman S."/>
            <person name="Archibald J.M."/>
        </authorList>
    </citation>
    <scope>NUCLEOTIDE SEQUENCE [LARGE SCALE GENOMIC DNA]</scope>
    <source>
        <strain evidence="1 2">CCMP644</strain>
    </source>
</reference>
<dbReference type="GeneID" id="5739823"/>
<dbReference type="EMBL" id="CP000882">
    <property type="protein sequence ID" value="ABW98098.1"/>
    <property type="molecule type" value="Genomic_DNA"/>
</dbReference>
<gene>
    <name evidence="1" type="ORF">HAN_2g276</name>
</gene>
<organism evidence="1 2">
    <name type="scientific">Hemiselmis andersenii</name>
    <name type="common">Cryptophyte alga</name>
    <dbReference type="NCBI Taxonomy" id="464988"/>
    <lineage>
        <taxon>Eukaryota</taxon>
        <taxon>Cryptophyceae</taxon>
        <taxon>Cryptomonadales</taxon>
        <taxon>Hemiselmidaceae</taxon>
        <taxon>Hemiselmis</taxon>
    </lineage>
</organism>
<dbReference type="AlphaFoldDB" id="A9BKU3"/>
<name>A9BKU3_HEMAN</name>
<dbReference type="RefSeq" id="XP_001712423.1">
    <property type="nucleotide sequence ID" value="XM_001712371.1"/>
</dbReference>
<keyword evidence="1" id="KW-0542">Nucleomorph</keyword>
<proteinExistence type="predicted"/>
<dbReference type="Proteomes" id="UP000243127">
    <property type="component" value="Nucleomorph 2"/>
</dbReference>
<sequence>MPPHGEILFFKNLTNLILNHKDIGNVIIINSNSDRFLVNFRKIFELKNNPYNFKQNLIQFDLKNFENQKPIVKKIIQISNNFCFSEKSFYPFFIILFNNFEKASIDFQTILKNLIITKSTNLRFFFFCKETQSIDSILFSFSLVFSSFSQKKNFYKPFFQKKHQNLSFKKNFHEKNSFIKFEKVFMRKLFKRDFFDKYLNPILKEKYKKIWKKFPNEFFFFISKIINKFFFLKIFNSFQDFFIGMYRDFFFNKISIFFLLKKKKLKEKIFYPKNLVGKKEKN</sequence>
<accession>A9BKU3</accession>
<geneLocation type="nucleomorph" evidence="1"/>
<evidence type="ECO:0000313" key="2">
    <source>
        <dbReference type="Proteomes" id="UP000243127"/>
    </source>
</evidence>
<evidence type="ECO:0000313" key="1">
    <source>
        <dbReference type="EMBL" id="ABW98098.1"/>
    </source>
</evidence>
<protein>
    <submittedName>
        <fullName evidence="1">Uncharacterized protein</fullName>
    </submittedName>
</protein>